<protein>
    <submittedName>
        <fullName evidence="5">Transporter substrate-binding domain-containing protein</fullName>
    </submittedName>
</protein>
<feature type="domain" description="Solute-binding protein family 3/N-terminal" evidence="4">
    <location>
        <begin position="21"/>
        <end position="241"/>
    </location>
</feature>
<comment type="similarity">
    <text evidence="1">Belongs to the bacterial solute-binding protein 3 family.</text>
</comment>
<comment type="caution">
    <text evidence="5">The sequence shown here is derived from an EMBL/GenBank/DDBJ whole genome shotgun (WGS) entry which is preliminary data.</text>
</comment>
<dbReference type="SMART" id="SM00062">
    <property type="entry name" value="PBPb"/>
    <property type="match status" value="1"/>
</dbReference>
<dbReference type="PANTHER" id="PTHR35936">
    <property type="entry name" value="MEMBRANE-BOUND LYTIC MUREIN TRANSGLYCOSYLASE F"/>
    <property type="match status" value="1"/>
</dbReference>
<accession>A0A6L9MTK1</accession>
<sequence>MRALLLALNLLLMCFDAHSRELEVAIGWDKPPYVVAANDSGFEVELIRAIVNDMGYEFKPLYLPFGRTAKVLNQGAVDIGLTMTDSHDVSQDILSSPYIVYQNVAITRADRKLNLDSVDALKTRSVVAFQTATSVLGEEFHHIFAAHPTYLEMAKQERQVDMLMLGSVDVAVMDRNIFSHFKNQDDRYKNDDVVFHELFPVSTYRAGIPDKSLRESFNHSLSLFIKSGRYQALLEKYGLEWSGLNGLFAYVSNETADISYSK</sequence>
<dbReference type="AlphaFoldDB" id="A0A6L9MTK1"/>
<evidence type="ECO:0000256" key="1">
    <source>
        <dbReference type="ARBA" id="ARBA00010333"/>
    </source>
</evidence>
<proteinExistence type="inferred from homology"/>
<name>A0A6L9MTK1_9ALTE</name>
<reference evidence="5 6" key="1">
    <citation type="submission" date="2020-01" db="EMBL/GenBank/DDBJ databases">
        <title>Genomes of bacteria type strains.</title>
        <authorList>
            <person name="Chen J."/>
            <person name="Zhu S."/>
            <person name="Yang J."/>
        </authorList>
    </citation>
    <scope>NUCLEOTIDE SEQUENCE [LARGE SCALE GENOMIC DNA]</scope>
    <source>
        <strain evidence="5 6">LMG 22958</strain>
    </source>
</reference>
<evidence type="ECO:0000256" key="2">
    <source>
        <dbReference type="ARBA" id="ARBA00022729"/>
    </source>
</evidence>
<evidence type="ECO:0000313" key="5">
    <source>
        <dbReference type="EMBL" id="NDW21245.1"/>
    </source>
</evidence>
<dbReference type="RefSeq" id="WP_163111142.1">
    <property type="nucleotide sequence ID" value="NZ_JAAAWP010000003.1"/>
</dbReference>
<gene>
    <name evidence="5" type="ORF">GTW09_06915</name>
</gene>
<evidence type="ECO:0000313" key="6">
    <source>
        <dbReference type="Proteomes" id="UP000478837"/>
    </source>
</evidence>
<dbReference type="Gene3D" id="3.40.190.10">
    <property type="entry name" value="Periplasmic binding protein-like II"/>
    <property type="match status" value="2"/>
</dbReference>
<organism evidence="5 6">
    <name type="scientific">Alteromonas hispanica</name>
    <dbReference type="NCBI Taxonomy" id="315421"/>
    <lineage>
        <taxon>Bacteria</taxon>
        <taxon>Pseudomonadati</taxon>
        <taxon>Pseudomonadota</taxon>
        <taxon>Gammaproteobacteria</taxon>
        <taxon>Alteromonadales</taxon>
        <taxon>Alteromonadaceae</taxon>
        <taxon>Alteromonas/Salinimonas group</taxon>
        <taxon>Alteromonas</taxon>
    </lineage>
</organism>
<dbReference type="Proteomes" id="UP000478837">
    <property type="component" value="Unassembled WGS sequence"/>
</dbReference>
<feature type="signal peptide" evidence="3">
    <location>
        <begin position="1"/>
        <end position="19"/>
    </location>
</feature>
<keyword evidence="6" id="KW-1185">Reference proteome</keyword>
<dbReference type="EMBL" id="JAAAWP010000003">
    <property type="protein sequence ID" value="NDW21245.1"/>
    <property type="molecule type" value="Genomic_DNA"/>
</dbReference>
<evidence type="ECO:0000259" key="4">
    <source>
        <dbReference type="SMART" id="SM00062"/>
    </source>
</evidence>
<dbReference type="Pfam" id="PF00497">
    <property type="entry name" value="SBP_bac_3"/>
    <property type="match status" value="1"/>
</dbReference>
<feature type="chain" id="PRO_5026807967" evidence="3">
    <location>
        <begin position="20"/>
        <end position="262"/>
    </location>
</feature>
<dbReference type="SUPFAM" id="SSF53850">
    <property type="entry name" value="Periplasmic binding protein-like II"/>
    <property type="match status" value="1"/>
</dbReference>
<keyword evidence="2 3" id="KW-0732">Signal</keyword>
<dbReference type="InterPro" id="IPR001638">
    <property type="entry name" value="Solute-binding_3/MltF_N"/>
</dbReference>
<evidence type="ECO:0000256" key="3">
    <source>
        <dbReference type="SAM" id="SignalP"/>
    </source>
</evidence>